<evidence type="ECO:0000313" key="2">
    <source>
        <dbReference type="EMBL" id="WAA12264.1"/>
    </source>
</evidence>
<reference evidence="2" key="1">
    <citation type="submission" date="2022-09" db="EMBL/GenBank/DDBJ databases">
        <title>Complete Genomes of Fervidibacillus albus and Fervidibacillus halotolerans isolated from tidal flat sediments.</title>
        <authorList>
            <person name="Kwon K.K."/>
            <person name="Yang S.-H."/>
            <person name="Park M.J."/>
            <person name="Oh H.-M."/>
        </authorList>
    </citation>
    <scope>NUCLEOTIDE SEQUENCE</scope>
    <source>
        <strain evidence="2">MEBiC13594</strain>
    </source>
</reference>
<keyword evidence="3" id="KW-1185">Reference proteome</keyword>
<gene>
    <name evidence="2" type="ORF">OE105_11965</name>
</gene>
<proteinExistence type="predicted"/>
<dbReference type="Proteomes" id="UP001164726">
    <property type="component" value="Chromosome"/>
</dbReference>
<dbReference type="KEGG" id="fhl:OE105_11965"/>
<evidence type="ECO:0000256" key="1">
    <source>
        <dbReference type="SAM" id="Phobius"/>
    </source>
</evidence>
<evidence type="ECO:0000313" key="3">
    <source>
        <dbReference type="Proteomes" id="UP001164726"/>
    </source>
</evidence>
<keyword evidence="1" id="KW-0812">Transmembrane</keyword>
<organism evidence="2 3">
    <name type="scientific">Fervidibacillus halotolerans</name>
    <dbReference type="NCBI Taxonomy" id="2980027"/>
    <lineage>
        <taxon>Bacteria</taxon>
        <taxon>Bacillati</taxon>
        <taxon>Bacillota</taxon>
        <taxon>Bacilli</taxon>
        <taxon>Bacillales</taxon>
        <taxon>Bacillaceae</taxon>
        <taxon>Fervidibacillus</taxon>
    </lineage>
</organism>
<sequence>MNRKYVYSFALLILFITVTTLFFFFRDGDEDKAMQLPDKEETFTPEKVKFARWDSDIKLSDTFPEQSLNLVFIAPPSDVEHIEGISLKDTEKIKLMKYQIEKGDDINDKYSLFTLVATIGVADVTEQISETIQTITIRTDDQSQYDFSVGNIQVSTGLHENLLEAGSYPAISTKLTFDVKLRNSGEDSIH</sequence>
<accession>A0A9E8M0W2</accession>
<keyword evidence="1" id="KW-0472">Membrane</keyword>
<name>A0A9E8M0W2_9BACI</name>
<protein>
    <submittedName>
        <fullName evidence="2">Uncharacterized protein</fullName>
    </submittedName>
</protein>
<dbReference type="RefSeq" id="WP_275420402.1">
    <property type="nucleotide sequence ID" value="NZ_CP106877.1"/>
</dbReference>
<dbReference type="EMBL" id="CP106877">
    <property type="protein sequence ID" value="WAA12264.1"/>
    <property type="molecule type" value="Genomic_DNA"/>
</dbReference>
<dbReference type="AlphaFoldDB" id="A0A9E8M0W2"/>
<keyword evidence="1" id="KW-1133">Transmembrane helix</keyword>
<feature type="transmembrane region" description="Helical" evidence="1">
    <location>
        <begin position="6"/>
        <end position="25"/>
    </location>
</feature>